<proteinExistence type="predicted"/>
<name>A0AAE6T8K3_9BACT</name>
<dbReference type="Proteomes" id="UP000642553">
    <property type="component" value="Chromosome"/>
</dbReference>
<organism evidence="1 2">
    <name type="scientific">Akkermansia massiliensis</name>
    <dbReference type="NCBI Taxonomy" id="2927224"/>
    <lineage>
        <taxon>Bacteria</taxon>
        <taxon>Pseudomonadati</taxon>
        <taxon>Verrucomicrobiota</taxon>
        <taxon>Verrucomicrobiia</taxon>
        <taxon>Verrucomicrobiales</taxon>
        <taxon>Akkermansiaceae</taxon>
        <taxon>Akkermansia</taxon>
    </lineage>
</organism>
<dbReference type="RefSeq" id="WP_205575900.1">
    <property type="nucleotide sequence ID" value="NZ_CP029701.1"/>
</dbReference>
<reference evidence="1" key="1">
    <citation type="submission" date="2018-05" db="EMBL/GenBank/DDBJ databases">
        <title>Complete genome sequnece of Akkermansia muciniphila EB-AMDK-40.</title>
        <authorList>
            <person name="Nam Y.-D."/>
            <person name="Chung W.-H."/>
            <person name="Park Y.S."/>
            <person name="Kang J."/>
        </authorList>
    </citation>
    <scope>NUCLEOTIDE SEQUENCE</scope>
    <source>
        <strain evidence="1">EB-AMDK-40</strain>
    </source>
</reference>
<evidence type="ECO:0000313" key="1">
    <source>
        <dbReference type="EMBL" id="QHV62017.1"/>
    </source>
</evidence>
<protein>
    <submittedName>
        <fullName evidence="1">Uncharacterized protein</fullName>
    </submittedName>
</protein>
<gene>
    <name evidence="1" type="ORF">DMI76_00875</name>
</gene>
<evidence type="ECO:0000313" key="2">
    <source>
        <dbReference type="Proteomes" id="UP000642553"/>
    </source>
</evidence>
<sequence>MPDSIEQETICFQITWELGRFPGRHDYHVTHDPRCQEIGVQLGDLGGQWVPVDAEKFHTWLHKTPNLKWADVVDMLARKLRKTKQQRKHRTND</sequence>
<dbReference type="EMBL" id="CP029701">
    <property type="protein sequence ID" value="QHV62017.1"/>
    <property type="molecule type" value="Genomic_DNA"/>
</dbReference>
<dbReference type="AlphaFoldDB" id="A0AAE6T8K3"/>
<accession>A0AAE6T8K3</accession>